<feature type="transmembrane region" description="Helical" evidence="1">
    <location>
        <begin position="98"/>
        <end position="125"/>
    </location>
</feature>
<feature type="transmembrane region" description="Helical" evidence="1">
    <location>
        <begin position="448"/>
        <end position="470"/>
    </location>
</feature>
<feature type="transmembrane region" description="Helical" evidence="1">
    <location>
        <begin position="67"/>
        <end position="86"/>
    </location>
</feature>
<evidence type="ECO:0000256" key="1">
    <source>
        <dbReference type="SAM" id="Phobius"/>
    </source>
</evidence>
<feature type="transmembrane region" description="Helical" evidence="1">
    <location>
        <begin position="417"/>
        <end position="439"/>
    </location>
</feature>
<reference evidence="2 3" key="1">
    <citation type="submission" date="2024-04" db="EMBL/GenBank/DDBJ databases">
        <title>Tritrichomonas musculus Genome.</title>
        <authorList>
            <person name="Alves-Ferreira E."/>
            <person name="Grigg M."/>
            <person name="Lorenzi H."/>
            <person name="Galac M."/>
        </authorList>
    </citation>
    <scope>NUCLEOTIDE SEQUENCE [LARGE SCALE GENOMIC DNA]</scope>
    <source>
        <strain evidence="2 3">EAF2021</strain>
    </source>
</reference>
<dbReference type="Proteomes" id="UP001470230">
    <property type="component" value="Unassembled WGS sequence"/>
</dbReference>
<keyword evidence="1" id="KW-0812">Transmembrane</keyword>
<evidence type="ECO:0000313" key="3">
    <source>
        <dbReference type="Proteomes" id="UP001470230"/>
    </source>
</evidence>
<gene>
    <name evidence="2" type="ORF">M9Y10_010413</name>
</gene>
<organism evidence="2 3">
    <name type="scientific">Tritrichomonas musculus</name>
    <dbReference type="NCBI Taxonomy" id="1915356"/>
    <lineage>
        <taxon>Eukaryota</taxon>
        <taxon>Metamonada</taxon>
        <taxon>Parabasalia</taxon>
        <taxon>Tritrichomonadida</taxon>
        <taxon>Tritrichomonadidae</taxon>
        <taxon>Tritrichomonas</taxon>
    </lineage>
</organism>
<feature type="transmembrane region" description="Helical" evidence="1">
    <location>
        <begin position="278"/>
        <end position="299"/>
    </location>
</feature>
<dbReference type="PANTHER" id="PTHR22950">
    <property type="entry name" value="AMINO ACID TRANSPORTER"/>
    <property type="match status" value="1"/>
</dbReference>
<accession>A0ABR2IMH2</accession>
<comment type="caution">
    <text evidence="2">The sequence shown here is derived from an EMBL/GenBank/DDBJ whole genome shotgun (WGS) entry which is preliminary data.</text>
</comment>
<evidence type="ECO:0008006" key="4">
    <source>
        <dbReference type="Google" id="ProtNLM"/>
    </source>
</evidence>
<feature type="transmembrane region" description="Helical" evidence="1">
    <location>
        <begin position="183"/>
        <end position="202"/>
    </location>
</feature>
<keyword evidence="1" id="KW-0472">Membrane</keyword>
<keyword evidence="3" id="KW-1185">Reference proteome</keyword>
<feature type="transmembrane region" description="Helical" evidence="1">
    <location>
        <begin position="319"/>
        <end position="337"/>
    </location>
</feature>
<feature type="transmembrane region" description="Helical" evidence="1">
    <location>
        <begin position="390"/>
        <end position="411"/>
    </location>
</feature>
<name>A0ABR2IMH2_9EUKA</name>
<protein>
    <recommendedName>
        <fullName evidence="4">Transmembrane amino acid transporter protein</fullName>
    </recommendedName>
</protein>
<dbReference type="EMBL" id="JAPFFF010000016">
    <property type="protein sequence ID" value="KAK8864886.1"/>
    <property type="molecule type" value="Genomic_DNA"/>
</dbReference>
<dbReference type="PANTHER" id="PTHR22950:SF349">
    <property type="entry name" value="AMINO ACID TRANSPORTER TRANSMEMBRANE DOMAIN-CONTAINING PROTEIN"/>
    <property type="match status" value="1"/>
</dbReference>
<evidence type="ECO:0000313" key="2">
    <source>
        <dbReference type="EMBL" id="KAK8864886.1"/>
    </source>
</evidence>
<sequence>MIGGDLRVEKYRFRARPQNMNFVLFPFDRNSHQISLFSAIMFICTICMGTGPFLMYEEVFKCGIIEVLLIIIVIMLLVQLSIHVYMRCWFYGTAYDYQHIWMCVFGSSLYQFIPIILNILTYLTYCCRFSLEICKNGAAFLTAVWPGCPSFLKSKWFLLYFINAITTLPSLFVKSIVSLTWVAYLANIAKVSVIICLIILLARSVHEMGFNVVVNTYGKIENPSLPFFPFITLFSKDPSALFICVCSVMKAFFMHPMLGMIFSEMSNPTVYRCLSSAWLASFIFVIIYYGIGLITYFIVQVHLQDAIQIESSISTKHDIHFNLFFLANSLFIAKFKNRNVFFNYNKNDHIEAIIGQISCYAVTLTSNIIYTHFISTQVSSLIIDRKKDDVTPVFISGVVVVLFAIGINFMVSQVIDVLDMISLVSLVILEFFLPSFFYLKLYRFTKPFWGIVCLVLLVIGIPISIASIYYKSLYIKSIL</sequence>
<feature type="transmembrane region" description="Helical" evidence="1">
    <location>
        <begin position="240"/>
        <end position="258"/>
    </location>
</feature>
<feature type="transmembrane region" description="Helical" evidence="1">
    <location>
        <begin position="349"/>
        <end position="370"/>
    </location>
</feature>
<keyword evidence="1" id="KW-1133">Transmembrane helix</keyword>
<proteinExistence type="predicted"/>
<feature type="transmembrane region" description="Helical" evidence="1">
    <location>
        <begin position="34"/>
        <end position="55"/>
    </location>
</feature>